<dbReference type="InterPro" id="IPR005119">
    <property type="entry name" value="LysR_subst-bd"/>
</dbReference>
<comment type="similarity">
    <text evidence="1">Belongs to the LysR transcriptional regulatory family.</text>
</comment>
<dbReference type="Gene3D" id="3.40.190.290">
    <property type="match status" value="1"/>
</dbReference>
<dbReference type="Pfam" id="PF00126">
    <property type="entry name" value="HTH_1"/>
    <property type="match status" value="1"/>
</dbReference>
<proteinExistence type="inferred from homology"/>
<evidence type="ECO:0000259" key="5">
    <source>
        <dbReference type="PROSITE" id="PS50931"/>
    </source>
</evidence>
<dbReference type="Gene3D" id="1.10.10.10">
    <property type="entry name" value="Winged helix-like DNA-binding domain superfamily/Winged helix DNA-binding domain"/>
    <property type="match status" value="1"/>
</dbReference>
<reference evidence="6" key="1">
    <citation type="submission" date="2020-08" db="EMBL/GenBank/DDBJ databases">
        <title>Genome public.</title>
        <authorList>
            <person name="Liu C."/>
            <person name="Sun Q."/>
        </authorList>
    </citation>
    <scope>NUCLEOTIDE SEQUENCE</scope>
    <source>
        <strain evidence="6">NSJ-23</strain>
    </source>
</reference>
<dbReference type="InterPro" id="IPR036390">
    <property type="entry name" value="WH_DNA-bd_sf"/>
</dbReference>
<evidence type="ECO:0000256" key="1">
    <source>
        <dbReference type="ARBA" id="ARBA00009437"/>
    </source>
</evidence>
<keyword evidence="4" id="KW-0804">Transcription</keyword>
<dbReference type="EMBL" id="JACOPO010000002">
    <property type="protein sequence ID" value="MBC5722168.1"/>
    <property type="molecule type" value="Genomic_DNA"/>
</dbReference>
<dbReference type="AlphaFoldDB" id="A0A8J6M6S2"/>
<feature type="domain" description="HTH lysR-type" evidence="5">
    <location>
        <begin position="1"/>
        <end position="57"/>
    </location>
</feature>
<keyword evidence="2" id="KW-0805">Transcription regulation</keyword>
<evidence type="ECO:0000313" key="7">
    <source>
        <dbReference type="Proteomes" id="UP000628736"/>
    </source>
</evidence>
<keyword evidence="7" id="KW-1185">Reference proteome</keyword>
<evidence type="ECO:0000256" key="3">
    <source>
        <dbReference type="ARBA" id="ARBA00023125"/>
    </source>
</evidence>
<dbReference type="RefSeq" id="WP_186852401.1">
    <property type="nucleotide sequence ID" value="NZ_JACOPO010000002.1"/>
</dbReference>
<sequence length="318" mass="36440">MLTEKLRYFLTIAEYRNITKAAESLFIAQPSLSKYLKCLEADLGVRLFARTLPLTLTPAGEKYYKFAQNVVLEEKKLNAELFALSHNSQSLRVGIPVWRYSLLLPKLLPLVLRQLPNYDIQVKEIFGFEEDYFALLEKDEIDCCVCIPPVKLDSKYYAYPIYKEKYLLIGNKEHPAVRKALSEPEPSLHGRYQYFDIRNLNGETVINYKPGQSMEEHFRTELERNKVSPKGIITTTNVITAINMTSAHQSFSIIPELGERLSPLPSNVACFVIGNPIFTCDFSAIALSCYAQTEILQDFFKIMSYKINEICASNNTFR</sequence>
<keyword evidence="3" id="KW-0238">DNA-binding</keyword>
<protein>
    <submittedName>
        <fullName evidence="6">LysR family transcriptional regulator</fullName>
    </submittedName>
</protein>
<dbReference type="CDD" id="cd05466">
    <property type="entry name" value="PBP2_LTTR_substrate"/>
    <property type="match status" value="1"/>
</dbReference>
<organism evidence="6 7">
    <name type="scientific">Flintibacter hominis</name>
    <dbReference type="NCBI Taxonomy" id="2763048"/>
    <lineage>
        <taxon>Bacteria</taxon>
        <taxon>Bacillati</taxon>
        <taxon>Bacillota</taxon>
        <taxon>Clostridia</taxon>
        <taxon>Eubacteriales</taxon>
        <taxon>Flintibacter</taxon>
    </lineage>
</organism>
<evidence type="ECO:0000256" key="2">
    <source>
        <dbReference type="ARBA" id="ARBA00023015"/>
    </source>
</evidence>
<dbReference type="GO" id="GO:0005829">
    <property type="term" value="C:cytosol"/>
    <property type="evidence" value="ECO:0007669"/>
    <property type="project" value="TreeGrafter"/>
</dbReference>
<dbReference type="Pfam" id="PF03466">
    <property type="entry name" value="LysR_substrate"/>
    <property type="match status" value="1"/>
</dbReference>
<dbReference type="PROSITE" id="PS50931">
    <property type="entry name" value="HTH_LYSR"/>
    <property type="match status" value="1"/>
</dbReference>
<dbReference type="SUPFAM" id="SSF53850">
    <property type="entry name" value="Periplasmic binding protein-like II"/>
    <property type="match status" value="1"/>
</dbReference>
<evidence type="ECO:0000313" key="6">
    <source>
        <dbReference type="EMBL" id="MBC5722168.1"/>
    </source>
</evidence>
<accession>A0A8J6M6S2</accession>
<dbReference type="SUPFAM" id="SSF46785">
    <property type="entry name" value="Winged helix' DNA-binding domain"/>
    <property type="match status" value="1"/>
</dbReference>
<gene>
    <name evidence="6" type="ORF">H8S11_04975</name>
</gene>
<dbReference type="PRINTS" id="PR00039">
    <property type="entry name" value="HTHLYSR"/>
</dbReference>
<dbReference type="Proteomes" id="UP000628736">
    <property type="component" value="Unassembled WGS sequence"/>
</dbReference>
<dbReference type="InterPro" id="IPR000847">
    <property type="entry name" value="LysR_HTH_N"/>
</dbReference>
<dbReference type="GO" id="GO:0003700">
    <property type="term" value="F:DNA-binding transcription factor activity"/>
    <property type="evidence" value="ECO:0007669"/>
    <property type="project" value="InterPro"/>
</dbReference>
<dbReference type="InterPro" id="IPR036388">
    <property type="entry name" value="WH-like_DNA-bd_sf"/>
</dbReference>
<dbReference type="GO" id="GO:0003677">
    <property type="term" value="F:DNA binding"/>
    <property type="evidence" value="ECO:0007669"/>
    <property type="project" value="UniProtKB-KW"/>
</dbReference>
<dbReference type="PANTHER" id="PTHR30419">
    <property type="entry name" value="HTH-TYPE TRANSCRIPTIONAL REGULATOR YBHD"/>
    <property type="match status" value="1"/>
</dbReference>
<comment type="caution">
    <text evidence="6">The sequence shown here is derived from an EMBL/GenBank/DDBJ whole genome shotgun (WGS) entry which is preliminary data.</text>
</comment>
<dbReference type="InterPro" id="IPR050950">
    <property type="entry name" value="HTH-type_LysR_regulators"/>
</dbReference>
<evidence type="ECO:0000256" key="4">
    <source>
        <dbReference type="ARBA" id="ARBA00023163"/>
    </source>
</evidence>
<name>A0A8J6M6S2_9FIRM</name>